<dbReference type="SUPFAM" id="SSF52833">
    <property type="entry name" value="Thioredoxin-like"/>
    <property type="match status" value="1"/>
</dbReference>
<evidence type="ECO:0000313" key="3">
    <source>
        <dbReference type="Proteomes" id="UP000245133"/>
    </source>
</evidence>
<name>A0A2P2E2B5_9LEPT</name>
<dbReference type="GO" id="GO:0016491">
    <property type="term" value="F:oxidoreductase activity"/>
    <property type="evidence" value="ECO:0007669"/>
    <property type="project" value="InterPro"/>
</dbReference>
<evidence type="ECO:0000259" key="1">
    <source>
        <dbReference type="Pfam" id="PF00578"/>
    </source>
</evidence>
<feature type="domain" description="Alkyl hydroperoxide reductase subunit C/ Thiol specific antioxidant" evidence="1">
    <location>
        <begin position="48"/>
        <end position="162"/>
    </location>
</feature>
<gene>
    <name evidence="2" type="ORF">LPTSP4_25150</name>
</gene>
<evidence type="ECO:0000313" key="2">
    <source>
        <dbReference type="EMBL" id="GBF50984.1"/>
    </source>
</evidence>
<dbReference type="InterPro" id="IPR000866">
    <property type="entry name" value="AhpC/TSA"/>
</dbReference>
<proteinExistence type="predicted"/>
<dbReference type="Proteomes" id="UP000245133">
    <property type="component" value="Unassembled WGS sequence"/>
</dbReference>
<reference evidence="2 3" key="1">
    <citation type="submission" date="2018-02" db="EMBL/GenBank/DDBJ databases">
        <title>Novel Leptospira species isolated from soil and water in Japan.</title>
        <authorList>
            <person name="Nakao R."/>
            <person name="Masuzawa T."/>
        </authorList>
    </citation>
    <scope>NUCLEOTIDE SEQUENCE [LARGE SCALE GENOMIC DNA]</scope>
    <source>
        <strain evidence="2 3">YH101</strain>
    </source>
</reference>
<dbReference type="AlphaFoldDB" id="A0A2P2E2B5"/>
<dbReference type="PANTHER" id="PTHR42852:SF13">
    <property type="entry name" value="PROTEIN DIPZ"/>
    <property type="match status" value="1"/>
</dbReference>
<organism evidence="2 3">
    <name type="scientific">Leptospira ryugenii</name>
    <dbReference type="NCBI Taxonomy" id="1917863"/>
    <lineage>
        <taxon>Bacteria</taxon>
        <taxon>Pseudomonadati</taxon>
        <taxon>Spirochaetota</taxon>
        <taxon>Spirochaetia</taxon>
        <taxon>Leptospirales</taxon>
        <taxon>Leptospiraceae</taxon>
        <taxon>Leptospira</taxon>
    </lineage>
</organism>
<dbReference type="EMBL" id="BFBB01000008">
    <property type="protein sequence ID" value="GBF50984.1"/>
    <property type="molecule type" value="Genomic_DNA"/>
</dbReference>
<keyword evidence="3" id="KW-1185">Reference proteome</keyword>
<dbReference type="InterPro" id="IPR036249">
    <property type="entry name" value="Thioredoxin-like_sf"/>
</dbReference>
<dbReference type="InterPro" id="IPR050553">
    <property type="entry name" value="Thioredoxin_ResA/DsbE_sf"/>
</dbReference>
<dbReference type="Pfam" id="PF00578">
    <property type="entry name" value="AhpC-TSA"/>
    <property type="match status" value="1"/>
</dbReference>
<comment type="caution">
    <text evidence="2">The sequence shown here is derived from an EMBL/GenBank/DDBJ whole genome shotgun (WGS) entry which is preliminary data.</text>
</comment>
<sequence length="183" mass="20871">MEIMPVVLDAMPTNQLLIILFQNIVNKMEEKNSFSFLELEAYPWLLTEPIRSEKLRGNVIVLYAFQMLCPSCILHGSPFAQKIHQTFADKGVKVIGIHTVFEHHNVMGPDALETYLAEFRYSFPVVIDKHNSPHPIPDVMRRLELQGTPSFLLFDKAGNLRSHYFGPVDPLSFGYEIGKLIAE</sequence>
<dbReference type="PANTHER" id="PTHR42852">
    <property type="entry name" value="THIOL:DISULFIDE INTERCHANGE PROTEIN DSBE"/>
    <property type="match status" value="1"/>
</dbReference>
<accession>A0A2P2E2B5</accession>
<dbReference type="Gene3D" id="3.40.30.10">
    <property type="entry name" value="Glutaredoxin"/>
    <property type="match status" value="1"/>
</dbReference>
<dbReference type="GO" id="GO:0016209">
    <property type="term" value="F:antioxidant activity"/>
    <property type="evidence" value="ECO:0007669"/>
    <property type="project" value="InterPro"/>
</dbReference>
<dbReference type="CDD" id="cd02966">
    <property type="entry name" value="TlpA_like_family"/>
    <property type="match status" value="1"/>
</dbReference>
<protein>
    <recommendedName>
        <fullName evidence="1">Alkyl hydroperoxide reductase subunit C/ Thiol specific antioxidant domain-containing protein</fullName>
    </recommendedName>
</protein>